<dbReference type="EMBL" id="VSSQ01000083">
    <property type="protein sequence ID" value="MPL74814.1"/>
    <property type="molecule type" value="Genomic_DNA"/>
</dbReference>
<comment type="caution">
    <text evidence="2">The sequence shown here is derived from an EMBL/GenBank/DDBJ whole genome shotgun (WGS) entry which is preliminary data.</text>
</comment>
<organism evidence="2">
    <name type="scientific">bioreactor metagenome</name>
    <dbReference type="NCBI Taxonomy" id="1076179"/>
    <lineage>
        <taxon>unclassified sequences</taxon>
        <taxon>metagenomes</taxon>
        <taxon>ecological metagenomes</taxon>
    </lineage>
</organism>
<dbReference type="AlphaFoldDB" id="A0A644U794"/>
<sequence>MPPRRRWRRSSPSSAAETAKWGALPPARVPGSPRDISGNWKRRGRHRIDGPPPISLAGPCSDPRRDAGRQALQDATAPRARLPAFTVRLRPPAPRPRVAPHVPRQGARSRRPSARSTSCGSACRPCRPCPPPRRRR</sequence>
<gene>
    <name evidence="2" type="ORF">SDC9_20633</name>
</gene>
<feature type="region of interest" description="Disordered" evidence="1">
    <location>
        <begin position="1"/>
        <end position="136"/>
    </location>
</feature>
<accession>A0A644U794</accession>
<proteinExistence type="predicted"/>
<feature type="compositionally biased region" description="Pro residues" evidence="1">
    <location>
        <begin position="127"/>
        <end position="136"/>
    </location>
</feature>
<name>A0A644U794_9ZZZZ</name>
<evidence type="ECO:0000313" key="2">
    <source>
        <dbReference type="EMBL" id="MPL74814.1"/>
    </source>
</evidence>
<protein>
    <submittedName>
        <fullName evidence="2">Uncharacterized protein</fullName>
    </submittedName>
</protein>
<evidence type="ECO:0000256" key="1">
    <source>
        <dbReference type="SAM" id="MobiDB-lite"/>
    </source>
</evidence>
<reference evidence="2" key="1">
    <citation type="submission" date="2019-08" db="EMBL/GenBank/DDBJ databases">
        <authorList>
            <person name="Kucharzyk K."/>
            <person name="Murdoch R.W."/>
            <person name="Higgins S."/>
            <person name="Loffler F."/>
        </authorList>
    </citation>
    <scope>NUCLEOTIDE SEQUENCE</scope>
</reference>